<dbReference type="HOGENOM" id="CLU_3380746_0_0_11"/>
<dbReference type="Proteomes" id="UP000008693">
    <property type="component" value="Chromosome"/>
</dbReference>
<evidence type="ECO:0000313" key="1">
    <source>
        <dbReference type="EMBL" id="ADB10225.1"/>
    </source>
</evidence>
<dbReference type="KEGG" id="bde:BDP_1632"/>
<reference evidence="1 2" key="1">
    <citation type="journal article" date="2009" name="PLoS Genet.">
        <title>The Bifidobacterium dentium Bd1 genome sequence reflects its genetic adaptation to the human oral cavity.</title>
        <authorList>
            <person name="Ventura M."/>
            <person name="Turroni F."/>
            <person name="Zomer A."/>
            <person name="Foroni E."/>
            <person name="Giubellini V."/>
            <person name="Bottacini F."/>
            <person name="Canchaya C."/>
            <person name="Claesson M.J."/>
            <person name="He F."/>
            <person name="Mantzourani M."/>
            <person name="Mulas L."/>
            <person name="Ferrarini A."/>
            <person name="Gao B."/>
            <person name="Delledonne M."/>
            <person name="Henrissat B."/>
            <person name="Coutinho P."/>
            <person name="Oggioni M."/>
            <person name="Gupta R.S."/>
            <person name="Zhang Z."/>
            <person name="Beighton D."/>
            <person name="Fitzgerald G.F."/>
            <person name="O'Toole P.W."/>
            <person name="van Sinderen D."/>
        </authorList>
    </citation>
    <scope>NUCLEOTIDE SEQUENCE [LARGE SCALE GENOMIC DNA]</scope>
    <source>
        <strain evidence="2">ATCC 27534 / DSM 20436 / JCM 1195 / Bd1</strain>
    </source>
</reference>
<name>D2Q5L0_BIFDB</name>
<organism evidence="1 2">
    <name type="scientific">Bifidobacterium dentium (strain ATCC 27534 / DSM 20436 / JCM 1195 / Bd1)</name>
    <dbReference type="NCBI Taxonomy" id="401473"/>
    <lineage>
        <taxon>Bacteria</taxon>
        <taxon>Bacillati</taxon>
        <taxon>Actinomycetota</taxon>
        <taxon>Actinomycetes</taxon>
        <taxon>Bifidobacteriales</taxon>
        <taxon>Bifidobacteriaceae</taxon>
        <taxon>Bifidobacterium</taxon>
    </lineage>
</organism>
<sequence>MSFGKSRDAMHFLMQHRLSACFFVRLFIRFALP</sequence>
<dbReference type="EMBL" id="CP001750">
    <property type="protein sequence ID" value="ADB10225.1"/>
    <property type="molecule type" value="Genomic_DNA"/>
</dbReference>
<evidence type="ECO:0000313" key="2">
    <source>
        <dbReference type="Proteomes" id="UP000008693"/>
    </source>
</evidence>
<dbReference type="STRING" id="401473.BDP_1632"/>
<dbReference type="AlphaFoldDB" id="D2Q5L0"/>
<keyword evidence="2" id="KW-1185">Reference proteome</keyword>
<protein>
    <submittedName>
        <fullName evidence="1">Uncharacterized protein</fullName>
    </submittedName>
</protein>
<proteinExistence type="predicted"/>
<gene>
    <name evidence="1" type="ordered locus">BDP_1632</name>
</gene>
<accession>D2Q5L0</accession>